<feature type="region of interest" description="Disordered" evidence="6">
    <location>
        <begin position="1"/>
        <end position="142"/>
    </location>
</feature>
<dbReference type="AlphaFoldDB" id="A0AAF3ETB3"/>
<dbReference type="InterPro" id="IPR013087">
    <property type="entry name" value="Znf_C2H2_type"/>
</dbReference>
<dbReference type="PANTHER" id="PTHR13267">
    <property type="entry name" value="ZINC FINGER PROTEIN 277"/>
    <property type="match status" value="1"/>
</dbReference>
<organism evidence="8 9">
    <name type="scientific">Mesorhabditis belari</name>
    <dbReference type="NCBI Taxonomy" id="2138241"/>
    <lineage>
        <taxon>Eukaryota</taxon>
        <taxon>Metazoa</taxon>
        <taxon>Ecdysozoa</taxon>
        <taxon>Nematoda</taxon>
        <taxon>Chromadorea</taxon>
        <taxon>Rhabditida</taxon>
        <taxon>Rhabditina</taxon>
        <taxon>Rhabditomorpha</taxon>
        <taxon>Rhabditoidea</taxon>
        <taxon>Rhabditidae</taxon>
        <taxon>Mesorhabditinae</taxon>
        <taxon>Mesorhabditis</taxon>
    </lineage>
</organism>
<dbReference type="GO" id="GO:0008270">
    <property type="term" value="F:zinc ion binding"/>
    <property type="evidence" value="ECO:0007669"/>
    <property type="project" value="UniProtKB-KW"/>
</dbReference>
<dbReference type="InterPro" id="IPR036236">
    <property type="entry name" value="Znf_C2H2_sf"/>
</dbReference>
<name>A0AAF3ETB3_9BILA</name>
<proteinExistence type="inferred from homology"/>
<keyword evidence="1" id="KW-0479">Metal-binding</keyword>
<evidence type="ECO:0000256" key="5">
    <source>
        <dbReference type="PROSITE-ProRule" id="PRU00042"/>
    </source>
</evidence>
<evidence type="ECO:0000313" key="8">
    <source>
        <dbReference type="Proteomes" id="UP000887575"/>
    </source>
</evidence>
<dbReference type="Pfam" id="PF12756">
    <property type="entry name" value="zf-C2H2_2"/>
    <property type="match status" value="2"/>
</dbReference>
<evidence type="ECO:0000256" key="2">
    <source>
        <dbReference type="ARBA" id="ARBA00022771"/>
    </source>
</evidence>
<evidence type="ECO:0000256" key="4">
    <source>
        <dbReference type="ARBA" id="ARBA00034119"/>
    </source>
</evidence>
<evidence type="ECO:0000256" key="1">
    <source>
        <dbReference type="ARBA" id="ARBA00022723"/>
    </source>
</evidence>
<dbReference type="Proteomes" id="UP000887575">
    <property type="component" value="Unassembled WGS sequence"/>
</dbReference>
<dbReference type="WBParaSite" id="MBELARI_LOCUS17058">
    <property type="protein sequence ID" value="MBELARI_LOCUS17058"/>
    <property type="gene ID" value="MBELARI_LOCUS17058"/>
</dbReference>
<feature type="domain" description="C2H2-type" evidence="7">
    <location>
        <begin position="344"/>
        <end position="373"/>
    </location>
</feature>
<dbReference type="PANTHER" id="PTHR13267:SF3">
    <property type="entry name" value="ZINC FINGER PROTEIN 277"/>
    <property type="match status" value="1"/>
</dbReference>
<evidence type="ECO:0000256" key="3">
    <source>
        <dbReference type="ARBA" id="ARBA00022833"/>
    </source>
</evidence>
<dbReference type="InterPro" id="IPR040048">
    <property type="entry name" value="ZNF277"/>
</dbReference>
<comment type="similarity">
    <text evidence="4">Belongs to the ZNF277 family.</text>
</comment>
<accession>A0AAF3ETB3</accession>
<dbReference type="PROSITE" id="PS50157">
    <property type="entry name" value="ZINC_FINGER_C2H2_2"/>
    <property type="match status" value="1"/>
</dbReference>
<feature type="compositionally biased region" description="Polar residues" evidence="6">
    <location>
        <begin position="125"/>
        <end position="135"/>
    </location>
</feature>
<reference evidence="9" key="1">
    <citation type="submission" date="2024-02" db="UniProtKB">
        <authorList>
            <consortium name="WormBaseParasite"/>
        </authorList>
    </citation>
    <scope>IDENTIFICATION</scope>
</reference>
<feature type="compositionally biased region" description="Basic and acidic residues" evidence="6">
    <location>
        <begin position="60"/>
        <end position="79"/>
    </location>
</feature>
<keyword evidence="8" id="KW-1185">Reference proteome</keyword>
<keyword evidence="3" id="KW-0862">Zinc</keyword>
<dbReference type="SMART" id="SM00355">
    <property type="entry name" value="ZnF_C2H2"/>
    <property type="match status" value="3"/>
</dbReference>
<evidence type="ECO:0000313" key="9">
    <source>
        <dbReference type="WBParaSite" id="MBELARI_LOCUS17058"/>
    </source>
</evidence>
<dbReference type="SUPFAM" id="SSF57667">
    <property type="entry name" value="beta-beta-alpha zinc fingers"/>
    <property type="match status" value="2"/>
</dbReference>
<keyword evidence="2 5" id="KW-0863">Zinc-finger</keyword>
<feature type="compositionally biased region" description="Basic and acidic residues" evidence="6">
    <location>
        <begin position="37"/>
        <end position="47"/>
    </location>
</feature>
<dbReference type="InterPro" id="IPR041661">
    <property type="entry name" value="ZN622/Rei1/Reh1_Znf-C2H2"/>
</dbReference>
<sequence>MADPSLNDPKILAGNITSIGEEERNKSAATEVPQTMSHKDATSDNKSRQQRRASGAAETARGKGDGRKKVDKDQQDKNGRYAQSVSQTHQSKHSEGEKRRTRSHNGNKAGENEVAGNQPRESKASTHTVSQNSNGDGYYCSEEYDDLEEPFSDTDDETVRHRPEKPNLFIPRGRIRTLSGTVPVIGYSPKWGGPTIHLLNEHKIVVKELNLIVDLKRYIEHWRQRFAKESVEKIFPRIEPDEKDPYHGTTNFYYEMSEKLPEDYLLRQRLAMRRLEEALSCQQREREDTNFTQKCMYCRYTAKGNRSKIIHHLYMIHHLNLGSPENLVFVTEYIEHLRERVERQECIRCEKTFADRNALMEHMRKRNHREVNPANHYYDKFYIINYLELGKRWLEVLKEDVEDTETAGQESDKELEEESWCEWQEDNMDLDETRVVCLLCDESTERGDLLIEHMQEKHGFDLLKLIKDNKLDTYERMKLINYVRKQNFNAICWRCGKSDNGLLEDKEEKGQTSDDEELDRTDRKKFLESLVKKSQRNTVASVIAEDLPTLEEVPDLEELL</sequence>
<dbReference type="PROSITE" id="PS00028">
    <property type="entry name" value="ZINC_FINGER_C2H2_1"/>
    <property type="match status" value="1"/>
</dbReference>
<evidence type="ECO:0000259" key="7">
    <source>
        <dbReference type="PROSITE" id="PS50157"/>
    </source>
</evidence>
<protein>
    <recommendedName>
        <fullName evidence="7">C2H2-type domain-containing protein</fullName>
    </recommendedName>
</protein>
<evidence type="ECO:0000256" key="6">
    <source>
        <dbReference type="SAM" id="MobiDB-lite"/>
    </source>
</evidence>